<evidence type="ECO:0000256" key="1">
    <source>
        <dbReference type="SAM" id="Phobius"/>
    </source>
</evidence>
<sequence>MDRRGWIAFLLVLLAIGGAIVGWNAWIEAEERADASRREARRAERMREAEARVARLIEESRALMPEVVEGVALGLTIDEVRAARRAIAPAGGASREGLIMMEERLSNGGQAMYGFDRQAQRLVQVQVLSMLPTTRAISPHLTAMRDTYGTPTGVWDCPTTGGVPTRRFTWRRSYTTVSDVFLIYGDRASVTLYIATSEQIGRSLQMASCVAVPAERIDQFPVASPEQLQQVQGGR</sequence>
<name>A0A0F6SE02_9BACT</name>
<protein>
    <submittedName>
        <fullName evidence="2">Uncharacterized protein</fullName>
    </submittedName>
</protein>
<keyword evidence="3" id="KW-1185">Reference proteome</keyword>
<reference evidence="2 3" key="1">
    <citation type="submission" date="2015-03" db="EMBL/GenBank/DDBJ databases">
        <title>Genome assembly of Sandaracinus amylolyticus DSM 53668.</title>
        <authorList>
            <person name="Sharma G."/>
            <person name="Subramanian S."/>
        </authorList>
    </citation>
    <scope>NUCLEOTIDE SEQUENCE [LARGE SCALE GENOMIC DNA]</scope>
    <source>
        <strain evidence="2 3">DSM 53668</strain>
    </source>
</reference>
<dbReference type="AlphaFoldDB" id="A0A0F6SE02"/>
<accession>A0A0F6SE02</accession>
<keyword evidence="1" id="KW-1133">Transmembrane helix</keyword>
<keyword evidence="1" id="KW-0812">Transmembrane</keyword>
<dbReference type="Proteomes" id="UP000034883">
    <property type="component" value="Chromosome"/>
</dbReference>
<dbReference type="KEGG" id="samy:DB32_001488"/>
<dbReference type="RefSeq" id="WP_053231691.1">
    <property type="nucleotide sequence ID" value="NZ_CP011125.1"/>
</dbReference>
<evidence type="ECO:0000313" key="2">
    <source>
        <dbReference type="EMBL" id="AKF04339.1"/>
    </source>
</evidence>
<proteinExistence type="predicted"/>
<gene>
    <name evidence="2" type="ORF">DB32_001488</name>
</gene>
<dbReference type="EMBL" id="CP011125">
    <property type="protein sequence ID" value="AKF04339.1"/>
    <property type="molecule type" value="Genomic_DNA"/>
</dbReference>
<organism evidence="2 3">
    <name type="scientific">Sandaracinus amylolyticus</name>
    <dbReference type="NCBI Taxonomy" id="927083"/>
    <lineage>
        <taxon>Bacteria</taxon>
        <taxon>Pseudomonadati</taxon>
        <taxon>Myxococcota</taxon>
        <taxon>Polyangia</taxon>
        <taxon>Polyangiales</taxon>
        <taxon>Sandaracinaceae</taxon>
        <taxon>Sandaracinus</taxon>
    </lineage>
</organism>
<feature type="transmembrane region" description="Helical" evidence="1">
    <location>
        <begin position="6"/>
        <end position="27"/>
    </location>
</feature>
<keyword evidence="1" id="KW-0472">Membrane</keyword>
<evidence type="ECO:0000313" key="3">
    <source>
        <dbReference type="Proteomes" id="UP000034883"/>
    </source>
</evidence>